<evidence type="ECO:0008006" key="4">
    <source>
        <dbReference type="Google" id="ProtNLM"/>
    </source>
</evidence>
<comment type="caution">
    <text evidence="2">The sequence shown here is derived from an EMBL/GenBank/DDBJ whole genome shotgun (WGS) entry which is preliminary data.</text>
</comment>
<evidence type="ECO:0000313" key="2">
    <source>
        <dbReference type="EMBL" id="KAG1792702.1"/>
    </source>
</evidence>
<dbReference type="RefSeq" id="XP_041159281.1">
    <property type="nucleotide sequence ID" value="XM_041305134.1"/>
</dbReference>
<name>A0A9P7AMU6_9AGAM</name>
<keyword evidence="3" id="KW-1185">Reference proteome</keyword>
<dbReference type="OrthoDB" id="2612227at2759"/>
<dbReference type="AlphaFoldDB" id="A0A9P7AMU6"/>
<proteinExistence type="predicted"/>
<sequence>MKFQPRRYYCTDPNTSTCRRGFKSINGYRQHQSTVHIEPPRPPRPREHPYDPSVHRHHHNHANLESDEDVDMDSDSDYRGAYYFQHPVLDSTPCDIDSNDLAPEQTPLSPNSPVENPWTPFAGRSHFELADLLFCRNQMPAQQVDDLMQILAGMNKTGVPPFANGKDLHTTIDSIYSRDVPWQSFTVHHADADGLLAQDPDVPPWKLAEYNVWFWDPRELVRNQLSNPDFADSIDYSPRQVFSDEGQRVWSDFMTGNWAWKQCDTLADDPDCHGAIFVPIILGSDKTTVSVATGQNDYYPLYISTGNVHNISLVGFLSIPTTERDHEDSPEFREFRRHLFHTSLAAILEAFRPAMEKPEVTMCPDGHYCRVVYGLGPYIADYPEQCLLACIAQRWCPRCTNYRNDLDSGQGGRRSHVHTRVLMDAFSRNELWKGWGIVDGILPFTAYFPRADIHELIAPDILHQIIKGTFKDHIVKWVGDYLVHEHGEVQAQVIWADIDRRIAAVPSFPGLRRFPQGRGFKQWTGNDSKALMKVFLPAIAGHVPDRMLGAISTFLNFCYLVRQSTLNEADLQAIDDSVRKFYAERVIFQELGVTPDIISLPRQHSLLHYRYLIQLFGAPNAVKEPWRRSSGNLALAQMLITNQRLDKLAAFHIRMAAHGFLDTPILHQNVVAIPLSPADPDPFCDDTNVDDAIAVDDLIPFSEAQVIIQLAKTKAPGYPPHLRPLGQHIGCPDLQELVRHFFDICGVGGMHRQVIRSLPSWRGGPARHNCVFLEHDSTLPGFRGLYVAQVILLFSFTYRQVDYPCALIRWFDTIGDEPCPNTGMWMVEPEYNAEGDCLVSVIHLDTILRPAHLIPIYGSHFLDRDVHHTDSLVIFAGYYVNKYSDYHAYEVAF</sequence>
<protein>
    <recommendedName>
        <fullName evidence="4">C2H2-type domain-containing protein</fullName>
    </recommendedName>
</protein>
<reference evidence="2" key="1">
    <citation type="journal article" date="2020" name="New Phytol.">
        <title>Comparative genomics reveals dynamic genome evolution in host specialist ectomycorrhizal fungi.</title>
        <authorList>
            <person name="Lofgren L.A."/>
            <person name="Nguyen N.H."/>
            <person name="Vilgalys R."/>
            <person name="Ruytinx J."/>
            <person name="Liao H.L."/>
            <person name="Branco S."/>
            <person name="Kuo A."/>
            <person name="LaButti K."/>
            <person name="Lipzen A."/>
            <person name="Andreopoulos W."/>
            <person name="Pangilinan J."/>
            <person name="Riley R."/>
            <person name="Hundley H."/>
            <person name="Na H."/>
            <person name="Barry K."/>
            <person name="Grigoriev I.V."/>
            <person name="Stajich J.E."/>
            <person name="Kennedy P.G."/>
        </authorList>
    </citation>
    <scope>NUCLEOTIDE SEQUENCE</scope>
    <source>
        <strain evidence="2">S12</strain>
    </source>
</reference>
<feature type="region of interest" description="Disordered" evidence="1">
    <location>
        <begin position="25"/>
        <end position="72"/>
    </location>
</feature>
<dbReference type="InterPro" id="IPR041078">
    <property type="entry name" value="Plavaka"/>
</dbReference>
<accession>A0A9P7AMU6</accession>
<gene>
    <name evidence="2" type="ORF">HD556DRAFT_1432568</name>
</gene>
<feature type="region of interest" description="Disordered" evidence="1">
    <location>
        <begin position="94"/>
        <end position="117"/>
    </location>
</feature>
<organism evidence="2 3">
    <name type="scientific">Suillus plorans</name>
    <dbReference type="NCBI Taxonomy" id="116603"/>
    <lineage>
        <taxon>Eukaryota</taxon>
        <taxon>Fungi</taxon>
        <taxon>Dikarya</taxon>
        <taxon>Basidiomycota</taxon>
        <taxon>Agaricomycotina</taxon>
        <taxon>Agaricomycetes</taxon>
        <taxon>Agaricomycetidae</taxon>
        <taxon>Boletales</taxon>
        <taxon>Suillineae</taxon>
        <taxon>Suillaceae</taxon>
        <taxon>Suillus</taxon>
    </lineage>
</organism>
<feature type="compositionally biased region" description="Basic and acidic residues" evidence="1">
    <location>
        <begin position="38"/>
        <end position="54"/>
    </location>
</feature>
<dbReference type="Pfam" id="PF18759">
    <property type="entry name" value="Plavaka"/>
    <property type="match status" value="1"/>
</dbReference>
<evidence type="ECO:0000313" key="3">
    <source>
        <dbReference type="Proteomes" id="UP000719766"/>
    </source>
</evidence>
<dbReference type="EMBL" id="JABBWE010000035">
    <property type="protein sequence ID" value="KAG1792702.1"/>
    <property type="molecule type" value="Genomic_DNA"/>
</dbReference>
<dbReference type="GeneID" id="64598898"/>
<dbReference type="Proteomes" id="UP000719766">
    <property type="component" value="Unassembled WGS sequence"/>
</dbReference>
<evidence type="ECO:0000256" key="1">
    <source>
        <dbReference type="SAM" id="MobiDB-lite"/>
    </source>
</evidence>